<dbReference type="EMBL" id="BARU01017390">
    <property type="protein sequence ID" value="GAH59725.1"/>
    <property type="molecule type" value="Genomic_DNA"/>
</dbReference>
<evidence type="ECO:0000313" key="1">
    <source>
        <dbReference type="EMBL" id="GAH59725.1"/>
    </source>
</evidence>
<name>X1HRM9_9ZZZZ</name>
<comment type="caution">
    <text evidence="1">The sequence shown here is derived from an EMBL/GenBank/DDBJ whole genome shotgun (WGS) entry which is preliminary data.</text>
</comment>
<accession>X1HRM9</accession>
<feature type="non-terminal residue" evidence="1">
    <location>
        <position position="117"/>
    </location>
</feature>
<gene>
    <name evidence="1" type="ORF">S03H2_28860</name>
</gene>
<protein>
    <submittedName>
        <fullName evidence="1">Uncharacterized protein</fullName>
    </submittedName>
</protein>
<organism evidence="1">
    <name type="scientific">marine sediment metagenome</name>
    <dbReference type="NCBI Taxonomy" id="412755"/>
    <lineage>
        <taxon>unclassified sequences</taxon>
        <taxon>metagenomes</taxon>
        <taxon>ecological metagenomes</taxon>
    </lineage>
</organism>
<proteinExistence type="predicted"/>
<reference evidence="1" key="1">
    <citation type="journal article" date="2014" name="Front. Microbiol.">
        <title>High frequency of phylogenetically diverse reductive dehalogenase-homologous genes in deep subseafloor sedimentary metagenomes.</title>
        <authorList>
            <person name="Kawai M."/>
            <person name="Futagami T."/>
            <person name="Toyoda A."/>
            <person name="Takaki Y."/>
            <person name="Nishi S."/>
            <person name="Hori S."/>
            <person name="Arai W."/>
            <person name="Tsubouchi T."/>
            <person name="Morono Y."/>
            <person name="Uchiyama I."/>
            <person name="Ito T."/>
            <person name="Fujiyama A."/>
            <person name="Inagaki F."/>
            <person name="Takami H."/>
        </authorList>
    </citation>
    <scope>NUCLEOTIDE SEQUENCE</scope>
    <source>
        <strain evidence="1">Expedition CK06-06</strain>
    </source>
</reference>
<dbReference type="AlphaFoldDB" id="X1HRM9"/>
<sequence length="117" mass="12896">MSIKSPATYGDYYWAMQVEAQAAFDEQIEDSFAGYFGSFLADIPDISELPVGFQTLIKTLSEPPAAGFGGFALGVGVESVDEILHTAMQPMMKMVTRKLNTKSRETWLNSEQANTLF</sequence>